<feature type="binding site" evidence="5">
    <location>
        <position position="336"/>
    </location>
    <ligand>
        <name>Zn(2+)</name>
        <dbReference type="ChEBI" id="CHEBI:29105"/>
    </ligand>
</feature>
<keyword evidence="2 5" id="KW-0479">Metal-binding</keyword>
<dbReference type="GO" id="GO:0050270">
    <property type="term" value="F:S-adenosylhomocysteine deaminase activity"/>
    <property type="evidence" value="ECO:0007669"/>
    <property type="project" value="UniProtKB-UniRule"/>
</dbReference>
<protein>
    <recommendedName>
        <fullName evidence="5">5-methylthioadenosine/S-adenosylhomocysteine deaminase</fullName>
        <shortName evidence="5">MTA/SAH deaminase</shortName>
        <ecNumber evidence="5">3.5.4.28</ecNumber>
        <ecNumber evidence="5">3.5.4.31</ecNumber>
    </recommendedName>
</protein>
<feature type="domain" description="Aminodeoxyfutalosine deaminase/Imidazolonepropionase-like composite" evidence="8">
    <location>
        <begin position="55"/>
        <end position="77"/>
    </location>
</feature>
<comment type="function">
    <text evidence="5">Catalyzes the deamination of 5-methylthioadenosine and S-adenosyl-L-homocysteine into 5-methylthioinosine and S-inosyl-L-homocysteine, respectively. Is also able to deaminate adenosine.</text>
</comment>
<dbReference type="GO" id="GO:0090614">
    <property type="term" value="F:5'-methylthioadenosine deaminase activity"/>
    <property type="evidence" value="ECO:0007669"/>
    <property type="project" value="UniProtKB-UniRule"/>
</dbReference>
<dbReference type="InterPro" id="IPR011059">
    <property type="entry name" value="Metal-dep_hydrolase_composite"/>
</dbReference>
<dbReference type="InterPro" id="IPR050287">
    <property type="entry name" value="MTA/SAH_deaminase"/>
</dbReference>
<dbReference type="Gene3D" id="2.30.40.10">
    <property type="entry name" value="Urease, subunit C, domain 1"/>
    <property type="match status" value="1"/>
</dbReference>
<feature type="binding site" evidence="5">
    <location>
        <position position="336"/>
    </location>
    <ligand>
        <name>substrate</name>
    </ligand>
</feature>
<feature type="binding site" evidence="5">
    <location>
        <position position="248"/>
    </location>
    <ligand>
        <name>Zn(2+)</name>
        <dbReference type="ChEBI" id="CHEBI:29105"/>
    </ligand>
</feature>
<dbReference type="PANTHER" id="PTHR43794:SF11">
    <property type="entry name" value="AMIDOHYDROLASE-RELATED DOMAIN-CONTAINING PROTEIN"/>
    <property type="match status" value="1"/>
</dbReference>
<comment type="cofactor">
    <cofactor evidence="5">
        <name>Zn(2+)</name>
        <dbReference type="ChEBI" id="CHEBI:29105"/>
    </cofactor>
    <text evidence="5">Binds 1 zinc ion per subunit.</text>
</comment>
<dbReference type="Proteomes" id="UP001217500">
    <property type="component" value="Chromosome"/>
</dbReference>
<dbReference type="EC" id="3.5.4.31" evidence="5"/>
<comment type="similarity">
    <text evidence="5">Belongs to the metallo-dependent hydrolases superfamily. MTA/SAH deaminase family.</text>
</comment>
<reference evidence="9" key="1">
    <citation type="submission" date="2023-01" db="EMBL/GenBank/DDBJ databases">
        <title>The genome sequence of Kordiimonadaceae bacterium 6D33.</title>
        <authorList>
            <person name="Liu Y."/>
        </authorList>
    </citation>
    <scope>NUCLEOTIDE SEQUENCE</scope>
    <source>
        <strain evidence="9">6D33</strain>
    </source>
</reference>
<evidence type="ECO:0000259" key="8">
    <source>
        <dbReference type="Pfam" id="PF22039"/>
    </source>
</evidence>
<dbReference type="Pfam" id="PF01979">
    <property type="entry name" value="Amidohydro_1"/>
    <property type="match status" value="1"/>
</dbReference>
<dbReference type="HAMAP" id="MF_01281">
    <property type="entry name" value="MTA_SAH_deamin"/>
    <property type="match status" value="1"/>
</dbReference>
<accession>A0AAE9XXH8</accession>
<name>A0AAE9XXH8_9PROT</name>
<dbReference type="SUPFAM" id="SSF51556">
    <property type="entry name" value="Metallo-dependent hydrolases"/>
    <property type="match status" value="1"/>
</dbReference>
<feature type="binding site" evidence="5">
    <location>
        <position position="100"/>
    </location>
    <ligand>
        <name>Zn(2+)</name>
        <dbReference type="ChEBI" id="CHEBI:29105"/>
    </ligand>
</feature>
<evidence type="ECO:0000256" key="3">
    <source>
        <dbReference type="ARBA" id="ARBA00022801"/>
    </source>
</evidence>
<dbReference type="EMBL" id="CP116805">
    <property type="protein sequence ID" value="WCL55479.1"/>
    <property type="molecule type" value="Genomic_DNA"/>
</dbReference>
<dbReference type="Pfam" id="PF22039">
    <property type="entry name" value="HUTI_composite_bact"/>
    <property type="match status" value="1"/>
</dbReference>
<gene>
    <name evidence="5" type="primary">mtaD</name>
    <name evidence="9" type="ORF">PH603_06865</name>
</gene>
<comment type="catalytic activity">
    <reaction evidence="5">
        <text>S-methyl-5'-thioadenosine + H2O + H(+) = S-methyl-5'-thioinosine + NH4(+)</text>
        <dbReference type="Rhea" id="RHEA:25025"/>
        <dbReference type="ChEBI" id="CHEBI:15377"/>
        <dbReference type="ChEBI" id="CHEBI:15378"/>
        <dbReference type="ChEBI" id="CHEBI:17509"/>
        <dbReference type="ChEBI" id="CHEBI:28938"/>
        <dbReference type="ChEBI" id="CHEBI:48595"/>
        <dbReference type="EC" id="3.5.4.31"/>
    </reaction>
</comment>
<proteinExistence type="inferred from homology"/>
<evidence type="ECO:0000256" key="4">
    <source>
        <dbReference type="ARBA" id="ARBA00022833"/>
    </source>
</evidence>
<feature type="binding site" evidence="5">
    <location>
        <position position="98"/>
    </location>
    <ligand>
        <name>Zn(2+)</name>
        <dbReference type="ChEBI" id="CHEBI:29105"/>
    </ligand>
</feature>
<keyword evidence="3 5" id="KW-0378">Hydrolase</keyword>
<dbReference type="KEGG" id="gso:PH603_06865"/>
<comment type="caution">
    <text evidence="5">Lacks conserved residue(s) required for the propagation of feature annotation.</text>
</comment>
<feature type="signal peptide" evidence="6">
    <location>
        <begin position="1"/>
        <end position="29"/>
    </location>
</feature>
<feature type="domain" description="Amidohydrolase-related" evidence="7">
    <location>
        <begin position="89"/>
        <end position="439"/>
    </location>
</feature>
<evidence type="ECO:0000259" key="7">
    <source>
        <dbReference type="Pfam" id="PF01979"/>
    </source>
</evidence>
<feature type="binding site" evidence="5">
    <location>
        <position position="127"/>
    </location>
    <ligand>
        <name>substrate</name>
    </ligand>
</feature>
<evidence type="ECO:0000313" key="10">
    <source>
        <dbReference type="Proteomes" id="UP001217500"/>
    </source>
</evidence>
<evidence type="ECO:0000256" key="6">
    <source>
        <dbReference type="SAM" id="SignalP"/>
    </source>
</evidence>
<dbReference type="InterPro" id="IPR006680">
    <property type="entry name" value="Amidohydro-rel"/>
</dbReference>
<evidence type="ECO:0000313" key="9">
    <source>
        <dbReference type="EMBL" id="WCL55479.1"/>
    </source>
</evidence>
<dbReference type="GO" id="GO:0046872">
    <property type="term" value="F:metal ion binding"/>
    <property type="evidence" value="ECO:0007669"/>
    <property type="project" value="UniProtKB-KW"/>
</dbReference>
<dbReference type="EC" id="3.5.4.28" evidence="5"/>
<feature type="binding site" evidence="5">
    <location>
        <position position="221"/>
    </location>
    <ligand>
        <name>substrate</name>
    </ligand>
</feature>
<comment type="similarity">
    <text evidence="1">Belongs to the metallo-dependent hydrolases superfamily. ATZ/TRZ family.</text>
</comment>
<evidence type="ECO:0000256" key="5">
    <source>
        <dbReference type="HAMAP-Rule" id="MF_01281"/>
    </source>
</evidence>
<keyword evidence="6" id="KW-0732">Signal</keyword>
<dbReference type="RefSeq" id="WP_289505296.1">
    <property type="nucleotide sequence ID" value="NZ_CP116805.1"/>
</dbReference>
<dbReference type="InterPro" id="IPR054418">
    <property type="entry name" value="MQNX/HUTI_composite_N"/>
</dbReference>
<feature type="binding site" evidence="5">
    <location>
        <position position="251"/>
    </location>
    <ligand>
        <name>substrate</name>
    </ligand>
</feature>
<dbReference type="SUPFAM" id="SSF51338">
    <property type="entry name" value="Composite domain of metallo-dependent hydrolases"/>
    <property type="match status" value="1"/>
</dbReference>
<organism evidence="9 10">
    <name type="scientific">Gimibacter soli</name>
    <dbReference type="NCBI Taxonomy" id="3024400"/>
    <lineage>
        <taxon>Bacteria</taxon>
        <taxon>Pseudomonadati</taxon>
        <taxon>Pseudomonadota</taxon>
        <taxon>Alphaproteobacteria</taxon>
        <taxon>Kordiimonadales</taxon>
        <taxon>Temperatibacteraceae</taxon>
        <taxon>Gimibacter</taxon>
    </lineage>
</organism>
<dbReference type="PANTHER" id="PTHR43794">
    <property type="entry name" value="AMINOHYDROLASE SSNA-RELATED"/>
    <property type="match status" value="1"/>
</dbReference>
<dbReference type="Gene3D" id="3.20.20.140">
    <property type="entry name" value="Metal-dependent hydrolases"/>
    <property type="match status" value="1"/>
</dbReference>
<dbReference type="FunFam" id="3.20.20.140:FF:000014">
    <property type="entry name" value="5-methylthioadenosine/S-adenosylhomocysteine deaminase"/>
    <property type="match status" value="1"/>
</dbReference>
<keyword evidence="10" id="KW-1185">Reference proteome</keyword>
<keyword evidence="4 5" id="KW-0862">Zinc</keyword>
<dbReference type="AlphaFoldDB" id="A0AAE9XXH8"/>
<evidence type="ECO:0000256" key="2">
    <source>
        <dbReference type="ARBA" id="ARBA00022723"/>
    </source>
</evidence>
<comment type="catalytic activity">
    <reaction evidence="5">
        <text>S-adenosyl-L-homocysteine + H2O + H(+) = S-inosyl-L-homocysteine + NH4(+)</text>
        <dbReference type="Rhea" id="RHEA:20716"/>
        <dbReference type="ChEBI" id="CHEBI:15377"/>
        <dbReference type="ChEBI" id="CHEBI:15378"/>
        <dbReference type="ChEBI" id="CHEBI:28938"/>
        <dbReference type="ChEBI" id="CHEBI:57856"/>
        <dbReference type="ChEBI" id="CHEBI:57985"/>
        <dbReference type="EC" id="3.5.4.28"/>
    </reaction>
</comment>
<dbReference type="InterPro" id="IPR032466">
    <property type="entry name" value="Metal_Hydrolase"/>
</dbReference>
<dbReference type="InterPro" id="IPR023512">
    <property type="entry name" value="Deaminase_MtaD/DadD"/>
</dbReference>
<evidence type="ECO:0000256" key="1">
    <source>
        <dbReference type="ARBA" id="ARBA00006745"/>
    </source>
</evidence>
<dbReference type="CDD" id="cd01298">
    <property type="entry name" value="ATZ_TRZ_like"/>
    <property type="match status" value="1"/>
</dbReference>
<feature type="chain" id="PRO_5041986427" description="5-methylthioadenosine/S-adenosylhomocysteine deaminase" evidence="6">
    <location>
        <begin position="30"/>
        <end position="473"/>
    </location>
</feature>
<sequence>MKKLTPLARTLAAAVALVALNPMKETTMAAETADMIVLGDYVVTMDDAAGVIEHGAVAVKDGAIVAVGKADEIKAKYTAKEIMNGDSKVLMPGLVNGHTHTSMTLLRGVADDLDLMTWLTKFIFPMEGRFVDPEFVRIGTSLACWEMIRGGTTSFVDMYFYPEVIAGVVEECGLRAVVTAPMIDFPSPGFKGWEDSFAAGVKFVESHKGKSARVKPGLAPHAPYTVSKEHLAEVLGAAKKLDVPISIHVAEDQSETKTIADKYGMTSIELLSEIGYLDHPVIAAHVVWPSEHDRALMAKGKMSPIHNPTSNLKTGAGIAPVPQMLDDGITLGLATDGAASNNDLDMWEEIRFAALLHKGNMHNPTVVPALSALKMATSEGAKAATLGDVTGKLVPGLRADMIQVDLTSPRLAPLYDVISHLVYATNSGDVVTTIVDGRVLMKDGKVLAIDGAKVKAEADALGAKIKAALAEAN</sequence>